<dbReference type="HOGENOM" id="CLU_1935052_0_0_3"/>
<protein>
    <submittedName>
        <fullName evidence="1">Uncharacterized protein</fullName>
    </submittedName>
</protein>
<proteinExistence type="predicted"/>
<organism evidence="1 2">
    <name type="scientific">Gloeobacter kilaueensis (strain ATCC BAA-2537 / CCAP 1431/1 / ULC 316 / JS1)</name>
    <dbReference type="NCBI Taxonomy" id="1183438"/>
    <lineage>
        <taxon>Bacteria</taxon>
        <taxon>Bacillati</taxon>
        <taxon>Cyanobacteriota</taxon>
        <taxon>Cyanophyceae</taxon>
        <taxon>Gloeobacterales</taxon>
        <taxon>Gloeobacteraceae</taxon>
        <taxon>Gloeobacter</taxon>
    </lineage>
</organism>
<accession>U5QGN8</accession>
<gene>
    <name evidence="1" type="ORF">GKIL_1855</name>
</gene>
<name>U5QGN8_GLOK1</name>
<dbReference type="STRING" id="1183438.GKIL_1855"/>
<reference evidence="1 2" key="1">
    <citation type="journal article" date="2013" name="PLoS ONE">
        <title>Cultivation and Complete Genome Sequencing of Gloeobacter kilaueensis sp. nov., from a Lava Cave in Kilauea Caldera, Hawai'i.</title>
        <authorList>
            <person name="Saw J.H."/>
            <person name="Schatz M."/>
            <person name="Brown M.V."/>
            <person name="Kunkel D.D."/>
            <person name="Foster J.S."/>
            <person name="Shick H."/>
            <person name="Christensen S."/>
            <person name="Hou S."/>
            <person name="Wan X."/>
            <person name="Donachie S.P."/>
        </authorList>
    </citation>
    <scope>NUCLEOTIDE SEQUENCE [LARGE SCALE GENOMIC DNA]</scope>
    <source>
        <strain evidence="2">JS</strain>
    </source>
</reference>
<keyword evidence="2" id="KW-1185">Reference proteome</keyword>
<dbReference type="Proteomes" id="UP000017396">
    <property type="component" value="Chromosome"/>
</dbReference>
<dbReference type="RefSeq" id="WP_023173226.1">
    <property type="nucleotide sequence ID" value="NC_022600.1"/>
</dbReference>
<dbReference type="OrthoDB" id="9975138at2"/>
<dbReference type="KEGG" id="glj:GKIL_1855"/>
<evidence type="ECO:0000313" key="1">
    <source>
        <dbReference type="EMBL" id="AGY58101.1"/>
    </source>
</evidence>
<evidence type="ECO:0000313" key="2">
    <source>
        <dbReference type="Proteomes" id="UP000017396"/>
    </source>
</evidence>
<dbReference type="AlphaFoldDB" id="U5QGN8"/>
<dbReference type="EMBL" id="CP003587">
    <property type="protein sequence ID" value="AGY58101.1"/>
    <property type="molecule type" value="Genomic_DNA"/>
</dbReference>
<sequence>MVAIQERRVPKSEAIFAVPAAEAAPKRRQRPVHENSTEKAIKEIKQLVTLKLDVQRLREQATAVRQGLGVLFSDEDITAEQAEQLLAGIETLAEYVRLKRQYREARERARPALALLDESEVGEDEILEFN</sequence>